<keyword evidence="1" id="KW-1133">Transmembrane helix</keyword>
<sequence length="38" mass="4347">MTSSLLTVLIVSLVATFFQTFLIYKGFSAIFNKFRTLQ</sequence>
<protein>
    <submittedName>
        <fullName evidence="2">Uncharacterized protein</fullName>
    </submittedName>
</protein>
<organism evidence="2 3">
    <name type="scientific">Serpentinicella alkaliphila</name>
    <dbReference type="NCBI Taxonomy" id="1734049"/>
    <lineage>
        <taxon>Bacteria</taxon>
        <taxon>Bacillati</taxon>
        <taxon>Bacillota</taxon>
        <taxon>Clostridia</taxon>
        <taxon>Peptostreptococcales</taxon>
        <taxon>Natronincolaceae</taxon>
        <taxon>Serpentinicella</taxon>
    </lineage>
</organism>
<keyword evidence="1" id="KW-0812">Transmembrane</keyword>
<keyword evidence="1" id="KW-0472">Membrane</keyword>
<proteinExistence type="predicted"/>
<reference evidence="2 3" key="1">
    <citation type="submission" date="2019-03" db="EMBL/GenBank/DDBJ databases">
        <title>Genomic Encyclopedia of Type Strains, Phase IV (KMG-IV): sequencing the most valuable type-strain genomes for metagenomic binning, comparative biology and taxonomic classification.</title>
        <authorList>
            <person name="Goeker M."/>
        </authorList>
    </citation>
    <scope>NUCLEOTIDE SEQUENCE [LARGE SCALE GENOMIC DNA]</scope>
    <source>
        <strain evidence="2 3">DSM 100013</strain>
    </source>
</reference>
<evidence type="ECO:0000256" key="1">
    <source>
        <dbReference type="SAM" id="Phobius"/>
    </source>
</evidence>
<comment type="caution">
    <text evidence="2">The sequence shown here is derived from an EMBL/GenBank/DDBJ whole genome shotgun (WGS) entry which is preliminary data.</text>
</comment>
<gene>
    <name evidence="2" type="ORF">EDD79_1001124</name>
</gene>
<feature type="transmembrane region" description="Helical" evidence="1">
    <location>
        <begin position="6"/>
        <end position="24"/>
    </location>
</feature>
<dbReference type="AlphaFoldDB" id="A0A4R2UCP4"/>
<accession>A0A4R2UCP4</accession>
<name>A0A4R2UCP4_9FIRM</name>
<evidence type="ECO:0000313" key="2">
    <source>
        <dbReference type="EMBL" id="TCQ08039.1"/>
    </source>
</evidence>
<dbReference type="EMBL" id="SLYC01000001">
    <property type="protein sequence ID" value="TCQ08039.1"/>
    <property type="molecule type" value="Genomic_DNA"/>
</dbReference>
<keyword evidence="3" id="KW-1185">Reference proteome</keyword>
<evidence type="ECO:0000313" key="3">
    <source>
        <dbReference type="Proteomes" id="UP000295504"/>
    </source>
</evidence>
<dbReference type="Proteomes" id="UP000295504">
    <property type="component" value="Unassembled WGS sequence"/>
</dbReference>